<sequence>MGWAGPDAAGQHAGQARSESGRHRGSPALIRVSVCGDSIAGIMIGRFQFSYVISQVSPLYRLIGKNTARARPYLTRRFDGRVLP</sequence>
<evidence type="ECO:0000313" key="3">
    <source>
        <dbReference type="Proteomes" id="UP001500831"/>
    </source>
</evidence>
<name>A0ABN3VSV6_9ACTN</name>
<protein>
    <submittedName>
        <fullName evidence="2">Uncharacterized protein</fullName>
    </submittedName>
</protein>
<keyword evidence="3" id="KW-1185">Reference proteome</keyword>
<proteinExistence type="predicted"/>
<dbReference type="EMBL" id="BAAAVI010000006">
    <property type="protein sequence ID" value="GAA2854304.1"/>
    <property type="molecule type" value="Genomic_DNA"/>
</dbReference>
<evidence type="ECO:0000256" key="1">
    <source>
        <dbReference type="SAM" id="MobiDB-lite"/>
    </source>
</evidence>
<feature type="region of interest" description="Disordered" evidence="1">
    <location>
        <begin position="1"/>
        <end position="24"/>
    </location>
</feature>
<comment type="caution">
    <text evidence="2">The sequence shown here is derived from an EMBL/GenBank/DDBJ whole genome shotgun (WGS) entry which is preliminary data.</text>
</comment>
<dbReference type="Proteomes" id="UP001500831">
    <property type="component" value="Unassembled WGS sequence"/>
</dbReference>
<accession>A0ABN3VSV6</accession>
<evidence type="ECO:0000313" key="2">
    <source>
        <dbReference type="EMBL" id="GAA2854304.1"/>
    </source>
</evidence>
<organism evidence="2 3">
    <name type="scientific">Streptosporangium fragile</name>
    <dbReference type="NCBI Taxonomy" id="46186"/>
    <lineage>
        <taxon>Bacteria</taxon>
        <taxon>Bacillati</taxon>
        <taxon>Actinomycetota</taxon>
        <taxon>Actinomycetes</taxon>
        <taxon>Streptosporangiales</taxon>
        <taxon>Streptosporangiaceae</taxon>
        <taxon>Streptosporangium</taxon>
    </lineage>
</organism>
<gene>
    <name evidence="2" type="ORF">GCM10010517_12320</name>
</gene>
<reference evidence="2 3" key="1">
    <citation type="journal article" date="2019" name="Int. J. Syst. Evol. Microbiol.">
        <title>The Global Catalogue of Microorganisms (GCM) 10K type strain sequencing project: providing services to taxonomists for standard genome sequencing and annotation.</title>
        <authorList>
            <consortium name="The Broad Institute Genomics Platform"/>
            <consortium name="The Broad Institute Genome Sequencing Center for Infectious Disease"/>
            <person name="Wu L."/>
            <person name="Ma J."/>
        </authorList>
    </citation>
    <scope>NUCLEOTIDE SEQUENCE [LARGE SCALE GENOMIC DNA]</scope>
    <source>
        <strain evidence="2 3">JCM 6242</strain>
    </source>
</reference>